<sequence length="93" mass="10794">MNNIELNEKLNNIERLLLGSKKVLTFDEACDYTGISRSYLYKLTAAGKIPHSKPNGKLIYFDIDRLNKWLLRNDRKSTCETNDQAVEYILRKG</sequence>
<evidence type="ECO:0000313" key="3">
    <source>
        <dbReference type="Proteomes" id="UP001196136"/>
    </source>
</evidence>
<evidence type="ECO:0000259" key="1">
    <source>
        <dbReference type="Pfam" id="PF12728"/>
    </source>
</evidence>
<dbReference type="NCBIfam" id="TIGR01764">
    <property type="entry name" value="excise"/>
    <property type="match status" value="1"/>
</dbReference>
<accession>A0ABS7ERT7</accession>
<dbReference type="RefSeq" id="WP_220113800.1">
    <property type="nucleotide sequence ID" value="NZ_JAHZSV010000013.1"/>
</dbReference>
<comment type="caution">
    <text evidence="2">The sequence shown here is derived from an EMBL/GenBank/DDBJ whole genome shotgun (WGS) entry which is preliminary data.</text>
</comment>
<keyword evidence="3" id="KW-1185">Reference proteome</keyword>
<gene>
    <name evidence="2" type="ORF">K1F36_10645</name>
</gene>
<reference evidence="2 3" key="1">
    <citation type="submission" date="2021-08" db="EMBL/GenBank/DDBJ databases">
        <title>Muricauda profundi sp. nov., a marine bacterium isolated from deep seawater of the Mariana Trench.</title>
        <authorList>
            <person name="Wei Y."/>
        </authorList>
    </citation>
    <scope>NUCLEOTIDE SEQUENCE [LARGE SCALE GENOMIC DNA]</scope>
    <source>
        <strain evidence="2 3">W52</strain>
    </source>
</reference>
<feature type="domain" description="Helix-turn-helix" evidence="1">
    <location>
        <begin position="23"/>
        <end position="73"/>
    </location>
</feature>
<organism evidence="2 3">
    <name type="scientific">Flagellimonas abyssi</name>
    <dbReference type="NCBI Taxonomy" id="2864871"/>
    <lineage>
        <taxon>Bacteria</taxon>
        <taxon>Pseudomonadati</taxon>
        <taxon>Bacteroidota</taxon>
        <taxon>Flavobacteriia</taxon>
        <taxon>Flavobacteriales</taxon>
        <taxon>Flavobacteriaceae</taxon>
        <taxon>Flagellimonas</taxon>
    </lineage>
</organism>
<dbReference type="EMBL" id="JAHZSV010000013">
    <property type="protein sequence ID" value="MBW8200288.1"/>
    <property type="molecule type" value="Genomic_DNA"/>
</dbReference>
<proteinExistence type="predicted"/>
<dbReference type="InterPro" id="IPR010093">
    <property type="entry name" value="SinI_DNA-bd"/>
</dbReference>
<dbReference type="InterPro" id="IPR009061">
    <property type="entry name" value="DNA-bd_dom_put_sf"/>
</dbReference>
<evidence type="ECO:0000313" key="2">
    <source>
        <dbReference type="EMBL" id="MBW8200288.1"/>
    </source>
</evidence>
<dbReference type="InterPro" id="IPR041657">
    <property type="entry name" value="HTH_17"/>
</dbReference>
<dbReference type="Pfam" id="PF12728">
    <property type="entry name" value="HTH_17"/>
    <property type="match status" value="1"/>
</dbReference>
<name>A0ABS7ERT7_9FLAO</name>
<dbReference type="SUPFAM" id="SSF46955">
    <property type="entry name" value="Putative DNA-binding domain"/>
    <property type="match status" value="1"/>
</dbReference>
<dbReference type="Proteomes" id="UP001196136">
    <property type="component" value="Unassembled WGS sequence"/>
</dbReference>
<protein>
    <submittedName>
        <fullName evidence="2">Helix-turn-helix domain-containing protein</fullName>
    </submittedName>
</protein>